<reference evidence="2" key="2">
    <citation type="submission" date="2015-01" db="EMBL/GenBank/DDBJ databases">
        <title>Evolutionary Origins and Diversification of the Mycorrhizal Mutualists.</title>
        <authorList>
            <consortium name="DOE Joint Genome Institute"/>
            <consortium name="Mycorrhizal Genomics Consortium"/>
            <person name="Kohler A."/>
            <person name="Kuo A."/>
            <person name="Nagy L.G."/>
            <person name="Floudas D."/>
            <person name="Copeland A."/>
            <person name="Barry K.W."/>
            <person name="Cichocki N."/>
            <person name="Veneault-Fourrey C."/>
            <person name="LaButti K."/>
            <person name="Lindquist E.A."/>
            <person name="Lipzen A."/>
            <person name="Lundell T."/>
            <person name="Morin E."/>
            <person name="Murat C."/>
            <person name="Riley R."/>
            <person name="Ohm R."/>
            <person name="Sun H."/>
            <person name="Tunlid A."/>
            <person name="Henrissat B."/>
            <person name="Grigoriev I.V."/>
            <person name="Hibbett D.S."/>
            <person name="Martin F."/>
        </authorList>
    </citation>
    <scope>NUCLEOTIDE SEQUENCE [LARGE SCALE GENOMIC DNA]</scope>
    <source>
        <strain evidence="2">Foug A</strain>
    </source>
</reference>
<feature type="non-terminal residue" evidence="1">
    <location>
        <position position="1"/>
    </location>
</feature>
<keyword evidence="2" id="KW-1185">Reference proteome</keyword>
<sequence>IKQCTYDWWSDIAACALHAVEAFFNQYKELDSPAERADYVKWAVPEVIEVVNACG</sequence>
<name>A0A0C2ZVZ0_9AGAM</name>
<organism evidence="1 2">
    <name type="scientific">Scleroderma citrinum Foug A</name>
    <dbReference type="NCBI Taxonomy" id="1036808"/>
    <lineage>
        <taxon>Eukaryota</taxon>
        <taxon>Fungi</taxon>
        <taxon>Dikarya</taxon>
        <taxon>Basidiomycota</taxon>
        <taxon>Agaricomycotina</taxon>
        <taxon>Agaricomycetes</taxon>
        <taxon>Agaricomycetidae</taxon>
        <taxon>Boletales</taxon>
        <taxon>Sclerodermatineae</taxon>
        <taxon>Sclerodermataceae</taxon>
        <taxon>Scleroderma</taxon>
    </lineage>
</organism>
<dbReference type="Proteomes" id="UP000053989">
    <property type="component" value="Unassembled WGS sequence"/>
</dbReference>
<protein>
    <submittedName>
        <fullName evidence="1">Uncharacterized protein</fullName>
    </submittedName>
</protein>
<evidence type="ECO:0000313" key="2">
    <source>
        <dbReference type="Proteomes" id="UP000053989"/>
    </source>
</evidence>
<accession>A0A0C2ZVZ0</accession>
<evidence type="ECO:0000313" key="1">
    <source>
        <dbReference type="EMBL" id="KIM65633.1"/>
    </source>
</evidence>
<gene>
    <name evidence="1" type="ORF">SCLCIDRAFT_112197</name>
</gene>
<dbReference type="EMBL" id="KN822021">
    <property type="protein sequence ID" value="KIM65633.1"/>
    <property type="molecule type" value="Genomic_DNA"/>
</dbReference>
<proteinExistence type="predicted"/>
<dbReference type="OrthoDB" id="2686841at2759"/>
<reference evidence="1 2" key="1">
    <citation type="submission" date="2014-04" db="EMBL/GenBank/DDBJ databases">
        <authorList>
            <consortium name="DOE Joint Genome Institute"/>
            <person name="Kuo A."/>
            <person name="Kohler A."/>
            <person name="Nagy L.G."/>
            <person name="Floudas D."/>
            <person name="Copeland A."/>
            <person name="Barry K.W."/>
            <person name="Cichocki N."/>
            <person name="Veneault-Fourrey C."/>
            <person name="LaButti K."/>
            <person name="Lindquist E.A."/>
            <person name="Lipzen A."/>
            <person name="Lundell T."/>
            <person name="Morin E."/>
            <person name="Murat C."/>
            <person name="Sun H."/>
            <person name="Tunlid A."/>
            <person name="Henrissat B."/>
            <person name="Grigoriev I.V."/>
            <person name="Hibbett D.S."/>
            <person name="Martin F."/>
            <person name="Nordberg H.P."/>
            <person name="Cantor M.N."/>
            <person name="Hua S.X."/>
        </authorList>
    </citation>
    <scope>NUCLEOTIDE SEQUENCE [LARGE SCALE GENOMIC DNA]</scope>
    <source>
        <strain evidence="1 2">Foug A</strain>
    </source>
</reference>
<dbReference type="InParanoid" id="A0A0C2ZVZ0"/>
<dbReference type="AlphaFoldDB" id="A0A0C2ZVZ0"/>
<dbReference type="HOGENOM" id="CLU_3038151_0_0_1"/>